<dbReference type="AlphaFoldDB" id="A0A4S4BH57"/>
<comment type="similarity">
    <text evidence="2 9">Belongs to the glycosyl hydrolase 10 (cellulase F) family.</text>
</comment>
<keyword evidence="5 9" id="KW-0378">Hydrolase</keyword>
<dbReference type="GO" id="GO:0031176">
    <property type="term" value="F:endo-1,4-beta-xylanase activity"/>
    <property type="evidence" value="ECO:0007669"/>
    <property type="project" value="UniProtKB-EC"/>
</dbReference>
<evidence type="ECO:0000256" key="1">
    <source>
        <dbReference type="ARBA" id="ARBA00000681"/>
    </source>
</evidence>
<protein>
    <recommendedName>
        <fullName evidence="9">Beta-xylanase</fullName>
        <ecNumber evidence="9">3.2.1.8</ecNumber>
    </recommendedName>
</protein>
<dbReference type="SMART" id="SM00633">
    <property type="entry name" value="Glyco_10"/>
    <property type="match status" value="1"/>
</dbReference>
<dbReference type="PANTHER" id="PTHR31490">
    <property type="entry name" value="GLYCOSYL HYDROLASE"/>
    <property type="match status" value="1"/>
</dbReference>
<keyword evidence="8 9" id="KW-0624">Polysaccharide degradation</keyword>
<comment type="catalytic activity">
    <reaction evidence="1 9">
        <text>Endohydrolysis of (1-&gt;4)-beta-D-xylosidic linkages in xylans.</text>
        <dbReference type="EC" id="3.2.1.8"/>
    </reaction>
</comment>
<evidence type="ECO:0000256" key="6">
    <source>
        <dbReference type="ARBA" id="ARBA00023277"/>
    </source>
</evidence>
<dbReference type="SUPFAM" id="SSF51445">
    <property type="entry name" value="(Trans)glycosidases"/>
    <property type="match status" value="1"/>
</dbReference>
<evidence type="ECO:0000256" key="9">
    <source>
        <dbReference type="RuleBase" id="RU361174"/>
    </source>
</evidence>
<name>A0A4S4BH57_9BACL</name>
<dbReference type="InterPro" id="IPR044846">
    <property type="entry name" value="GH10"/>
</dbReference>
<dbReference type="InterPro" id="IPR001000">
    <property type="entry name" value="GH10_dom"/>
</dbReference>
<dbReference type="PANTHER" id="PTHR31490:SF88">
    <property type="entry name" value="BETA-XYLANASE"/>
    <property type="match status" value="1"/>
</dbReference>
<gene>
    <name evidence="11" type="ORF">E6C55_28350</name>
</gene>
<evidence type="ECO:0000256" key="5">
    <source>
        <dbReference type="ARBA" id="ARBA00022801"/>
    </source>
</evidence>
<organism evidence="11 12">
    <name type="scientific">Cohnella fermenti</name>
    <dbReference type="NCBI Taxonomy" id="2565925"/>
    <lineage>
        <taxon>Bacteria</taxon>
        <taxon>Bacillati</taxon>
        <taxon>Bacillota</taxon>
        <taxon>Bacilli</taxon>
        <taxon>Bacillales</taxon>
        <taxon>Paenibacillaceae</taxon>
        <taxon>Cohnella</taxon>
    </lineage>
</organism>
<dbReference type="RefSeq" id="WP_136373209.1">
    <property type="nucleotide sequence ID" value="NZ_SSOB01000052.1"/>
</dbReference>
<evidence type="ECO:0000256" key="7">
    <source>
        <dbReference type="ARBA" id="ARBA00023295"/>
    </source>
</evidence>
<dbReference type="Proteomes" id="UP000310636">
    <property type="component" value="Unassembled WGS sequence"/>
</dbReference>
<dbReference type="GO" id="GO:0045493">
    <property type="term" value="P:xylan catabolic process"/>
    <property type="evidence" value="ECO:0007669"/>
    <property type="project" value="UniProtKB-KW"/>
</dbReference>
<keyword evidence="6 9" id="KW-0119">Carbohydrate metabolism</keyword>
<dbReference type="Pfam" id="PF00331">
    <property type="entry name" value="Glyco_hydro_10"/>
    <property type="match status" value="1"/>
</dbReference>
<evidence type="ECO:0000256" key="3">
    <source>
        <dbReference type="ARBA" id="ARBA00022651"/>
    </source>
</evidence>
<keyword evidence="3" id="KW-0858">Xylan degradation</keyword>
<evidence type="ECO:0000259" key="10">
    <source>
        <dbReference type="PROSITE" id="PS51760"/>
    </source>
</evidence>
<dbReference type="PRINTS" id="PR00134">
    <property type="entry name" value="GLHYDRLASE10"/>
</dbReference>
<dbReference type="PROSITE" id="PS51760">
    <property type="entry name" value="GH10_2"/>
    <property type="match status" value="1"/>
</dbReference>
<dbReference type="Gene3D" id="3.20.20.80">
    <property type="entry name" value="Glycosidases"/>
    <property type="match status" value="1"/>
</dbReference>
<evidence type="ECO:0000256" key="4">
    <source>
        <dbReference type="ARBA" id="ARBA00022729"/>
    </source>
</evidence>
<dbReference type="InterPro" id="IPR017853">
    <property type="entry name" value="GH"/>
</dbReference>
<keyword evidence="12" id="KW-1185">Reference proteome</keyword>
<feature type="domain" description="GH10" evidence="10">
    <location>
        <begin position="492"/>
        <end position="772"/>
    </location>
</feature>
<dbReference type="EC" id="3.2.1.8" evidence="9"/>
<keyword evidence="7 9" id="KW-0326">Glycosidase</keyword>
<comment type="caution">
    <text evidence="11">The sequence shown here is derived from an EMBL/GenBank/DDBJ whole genome shotgun (WGS) entry which is preliminary data.</text>
</comment>
<sequence length="836" mass="92446">MRRSIRSWLTGLSAVLLLLPPLMGGAPRFASADPLPTAVVEEDFEAGTLGAAPSGWSLPAAADGYAEIADKIGFPGEKALKLVKNGASSNFTEFRKDMPSRSLPFTVAYDYMLDAGSARELWFDADNTAAFPYALGYELSYAYPGSVKVPIGSMLTTNPLDDLSLVKGAWYAIQLQIDPANKTYDLYIDHQLALDGMSFRNEAKSFLTQLTFWFDATAADSTAYIDDLTIYDGLLPEPEPLPVYEPTDALPTGGADVVAPDDMSPFVLMGDASEDGDSALEAVYGMPFSTALQAQTYTEPPTTFDLQLQAVNSGSIGAGDTIVYRFYVRSLSGDGAQTQALLEKNGTPYTKSLMEGVRVKPDWQLIQFSARSLGDYAPGEANVIFRLGFEPQTIQIGGVQVVNYHQQYKPEQFVQYDVFADKSVPPYEGAEPDADWRADAAARIEQYRKGDLQVTVLDANGDPYPNASVDVEMKRHAFSFGTSVNDDFLSNPSSAADLANYQYYVEQLFNSAVIENNMKGHRYNLPGKAEQVDDALDWLEGEGFALRGHNLIWQEWNWSPPSFEAAKTAPETLRQTVRDYVTAMAGTFAGRVDEWDVINEPLDHHALTDILGMPEMAEWVKAARAADPDALMYVNEYDIGEEPVNYHYWDEKRSTLVQLLEDLADEGAPIDGIGLQGHYKENLLPPEELYEVLEQFADVVPHIKGTEFDVNITDEEVQAQYLHDYMTIMFSHPQVDGILIWGFWDGMHYANNAPIFRRDWSLKPSGEAFMDLVFDQWWTSENGETDACGDYTTRGFLGDYEVTVEAGGETKTVSLVLEAGGTDIVVQLDTATVPDR</sequence>
<evidence type="ECO:0000313" key="12">
    <source>
        <dbReference type="Proteomes" id="UP000310636"/>
    </source>
</evidence>
<dbReference type="OrthoDB" id="9809277at2"/>
<evidence type="ECO:0000313" key="11">
    <source>
        <dbReference type="EMBL" id="THF73597.1"/>
    </source>
</evidence>
<dbReference type="EMBL" id="SSOB01000052">
    <property type="protein sequence ID" value="THF73597.1"/>
    <property type="molecule type" value="Genomic_DNA"/>
</dbReference>
<accession>A0A4S4BH57</accession>
<evidence type="ECO:0000256" key="8">
    <source>
        <dbReference type="ARBA" id="ARBA00023326"/>
    </source>
</evidence>
<evidence type="ECO:0000256" key="2">
    <source>
        <dbReference type="ARBA" id="ARBA00007495"/>
    </source>
</evidence>
<reference evidence="11 12" key="1">
    <citation type="submission" date="2019-04" db="EMBL/GenBank/DDBJ databases">
        <title>Cohnella sp. nov. isolated from preserved vegetables.</title>
        <authorList>
            <person name="Lin S.-Y."/>
            <person name="Hung M.-H."/>
            <person name="Young C.-C."/>
        </authorList>
    </citation>
    <scope>NUCLEOTIDE SEQUENCE [LARGE SCALE GENOMIC DNA]</scope>
    <source>
        <strain evidence="11 12">CC-MHH1044</strain>
    </source>
</reference>
<dbReference type="Gene3D" id="2.60.120.200">
    <property type="match status" value="1"/>
</dbReference>
<proteinExistence type="inferred from homology"/>
<keyword evidence="4" id="KW-0732">Signal</keyword>